<evidence type="ECO:0000256" key="2">
    <source>
        <dbReference type="ARBA" id="ARBA00022649"/>
    </source>
</evidence>
<dbReference type="InterPro" id="IPR007712">
    <property type="entry name" value="RelE/ParE_toxin"/>
</dbReference>
<proteinExistence type="inferred from homology"/>
<accession>A0A1Y5DZY1</accession>
<dbReference type="Gene3D" id="3.30.2310.20">
    <property type="entry name" value="RelE-like"/>
    <property type="match status" value="1"/>
</dbReference>
<dbReference type="InterPro" id="IPR051803">
    <property type="entry name" value="TA_system_RelE-like_toxin"/>
</dbReference>
<keyword evidence="2" id="KW-1277">Toxin-antitoxin system</keyword>
<dbReference type="EMBL" id="MAAF01000104">
    <property type="protein sequence ID" value="OUR76072.1"/>
    <property type="molecule type" value="Genomic_DNA"/>
</dbReference>
<evidence type="ECO:0000313" key="4">
    <source>
        <dbReference type="Proteomes" id="UP000243053"/>
    </source>
</evidence>
<evidence type="ECO:0000256" key="1">
    <source>
        <dbReference type="ARBA" id="ARBA00006226"/>
    </source>
</evidence>
<reference evidence="4" key="1">
    <citation type="journal article" date="2017" name="Proc. Natl. Acad. Sci. U.S.A.">
        <title>Simulation of Deepwater Horizon oil plume reveals substrate specialization within a complex community of hydrocarbon degraders.</title>
        <authorList>
            <person name="Hu P."/>
            <person name="Dubinsky E.A."/>
            <person name="Probst A.J."/>
            <person name="Wang J."/>
            <person name="Sieber C.M.K."/>
            <person name="Tom L.M."/>
            <person name="Gardinali P."/>
            <person name="Banfield J.F."/>
            <person name="Atlas R.M."/>
            <person name="Andersen G.L."/>
        </authorList>
    </citation>
    <scope>NUCLEOTIDE SEQUENCE [LARGE SCALE GENOMIC DNA]</scope>
</reference>
<comment type="caution">
    <text evidence="3">The sequence shown here is derived from an EMBL/GenBank/DDBJ whole genome shotgun (WGS) entry which is preliminary data.</text>
</comment>
<organism evidence="3 4">
    <name type="scientific">Colwellia psychrerythraea</name>
    <name type="common">Vibrio psychroerythus</name>
    <dbReference type="NCBI Taxonomy" id="28229"/>
    <lineage>
        <taxon>Bacteria</taxon>
        <taxon>Pseudomonadati</taxon>
        <taxon>Pseudomonadota</taxon>
        <taxon>Gammaproteobacteria</taxon>
        <taxon>Alteromonadales</taxon>
        <taxon>Colwelliaceae</taxon>
        <taxon>Colwellia</taxon>
    </lineage>
</organism>
<sequence length="95" mass="11169">MKIEFAESAICDLEDIRAYYTEQQVPQVGENFIVEIISHIETLPDNPEIGRQVPEFQMPSIRELIHSPFRIVYVLNEASIQIIRVWRSERLMQLP</sequence>
<dbReference type="PANTHER" id="PTHR33755:SF5">
    <property type="entry name" value="TYPE II TOXIN-ANTITOXIN SYSTEM RELE_PARE FAMILY TOXIN"/>
    <property type="match status" value="1"/>
</dbReference>
<evidence type="ECO:0000313" key="3">
    <source>
        <dbReference type="EMBL" id="OUR76072.1"/>
    </source>
</evidence>
<protein>
    <submittedName>
        <fullName evidence="3">Addiction module toxin RelE</fullName>
    </submittedName>
</protein>
<dbReference type="PANTHER" id="PTHR33755">
    <property type="entry name" value="TOXIN PARE1-RELATED"/>
    <property type="match status" value="1"/>
</dbReference>
<dbReference type="Pfam" id="PF05016">
    <property type="entry name" value="ParE_toxin"/>
    <property type="match status" value="1"/>
</dbReference>
<name>A0A1Y5DZY1_COLPS</name>
<dbReference type="AlphaFoldDB" id="A0A1Y5DZY1"/>
<comment type="similarity">
    <text evidence="1">Belongs to the RelE toxin family.</text>
</comment>
<dbReference type="Proteomes" id="UP000243053">
    <property type="component" value="Unassembled WGS sequence"/>
</dbReference>
<dbReference type="InterPro" id="IPR035093">
    <property type="entry name" value="RelE/ParE_toxin_dom_sf"/>
</dbReference>
<gene>
    <name evidence="3" type="ORF">A9Q75_16640</name>
</gene>